<reference evidence="5 6" key="1">
    <citation type="submission" date="2019-07" db="EMBL/GenBank/DDBJ databases">
        <title>Genomics analysis of Aphanomyces spp. identifies a new class of oomycete effector associated with host adaptation.</title>
        <authorList>
            <person name="Gaulin E."/>
        </authorList>
    </citation>
    <scope>NUCLEOTIDE SEQUENCE [LARGE SCALE GENOMIC DNA]</scope>
    <source>
        <strain evidence="5 6">ATCC 201684</strain>
    </source>
</reference>
<dbReference type="AlphaFoldDB" id="A0A6G0X5G8"/>
<protein>
    <recommendedName>
        <fullName evidence="7">Leucine-rich repeat-containing N-terminal plant-type domain-containing protein</fullName>
    </recommendedName>
</protein>
<gene>
    <name evidence="5" type="ORF">Ae201684_008152</name>
</gene>
<comment type="caution">
    <text evidence="5">The sequence shown here is derived from an EMBL/GenBank/DDBJ whole genome shotgun (WGS) entry which is preliminary data.</text>
</comment>
<feature type="signal peptide" evidence="4">
    <location>
        <begin position="1"/>
        <end position="22"/>
    </location>
</feature>
<proteinExistence type="predicted"/>
<evidence type="ECO:0000313" key="5">
    <source>
        <dbReference type="EMBL" id="KAF0735235.1"/>
    </source>
</evidence>
<keyword evidence="4" id="KW-0732">Signal</keyword>
<sequence length="323" mass="36243">MQLHRVLGTFLVLLQGSGHAWNATLLGVCPAVIGANVTATGVQQQCIQLTSNVSVVQQDDSMLVLNHANITAVQSLPKEPHIIDLSFNSIAAIPRFESPSSVLELNLSHNNLTWKSSMHIPRNVNILDLSYNRINYWTFNFSKLTKLAELYLRGNGLTNVRFVNMLPPSLVKLDLSDNPIVTIDVDKATYSRWNDFNVEIIYASNNTISNWSCVGKNHSICVTGSSDDDDTDDDDDSKQDGDLTIDSNRSVLAVRAIVYWVALGVVVVLCIRLCYSQWKQYCYRRELNRRRPTMCSSACAVYDEAEIQIRDTISYDLSPRRPL</sequence>
<dbReference type="VEuPathDB" id="FungiDB:AeMF1_002819"/>
<dbReference type="Proteomes" id="UP000481153">
    <property type="component" value="Unassembled WGS sequence"/>
</dbReference>
<evidence type="ECO:0000256" key="2">
    <source>
        <dbReference type="ARBA" id="ARBA00022737"/>
    </source>
</evidence>
<organism evidence="5 6">
    <name type="scientific">Aphanomyces euteiches</name>
    <dbReference type="NCBI Taxonomy" id="100861"/>
    <lineage>
        <taxon>Eukaryota</taxon>
        <taxon>Sar</taxon>
        <taxon>Stramenopiles</taxon>
        <taxon>Oomycota</taxon>
        <taxon>Saprolegniomycetes</taxon>
        <taxon>Saprolegniales</taxon>
        <taxon>Verrucalvaceae</taxon>
        <taxon>Aphanomyces</taxon>
    </lineage>
</organism>
<dbReference type="Gene3D" id="3.80.10.10">
    <property type="entry name" value="Ribonuclease Inhibitor"/>
    <property type="match status" value="1"/>
</dbReference>
<keyword evidence="3" id="KW-1133">Transmembrane helix</keyword>
<feature type="chain" id="PRO_5026121399" description="Leucine-rich repeat-containing N-terminal plant-type domain-containing protein" evidence="4">
    <location>
        <begin position="23"/>
        <end position="323"/>
    </location>
</feature>
<keyword evidence="2" id="KW-0677">Repeat</keyword>
<dbReference type="PANTHER" id="PTHR15454">
    <property type="entry name" value="NISCHARIN RELATED"/>
    <property type="match status" value="1"/>
</dbReference>
<dbReference type="EMBL" id="VJMJ01000100">
    <property type="protein sequence ID" value="KAF0735235.1"/>
    <property type="molecule type" value="Genomic_DNA"/>
</dbReference>
<keyword evidence="1" id="KW-0433">Leucine-rich repeat</keyword>
<evidence type="ECO:0000256" key="4">
    <source>
        <dbReference type="SAM" id="SignalP"/>
    </source>
</evidence>
<dbReference type="PANTHER" id="PTHR15454:SF56">
    <property type="entry name" value="PROTEIN PHOSPHATASE 1 REGULATORY SUBUNIT 7-RELATED"/>
    <property type="match status" value="1"/>
</dbReference>
<feature type="transmembrane region" description="Helical" evidence="3">
    <location>
        <begin position="257"/>
        <end position="275"/>
    </location>
</feature>
<keyword evidence="3" id="KW-0472">Membrane</keyword>
<dbReference type="InterPro" id="IPR032675">
    <property type="entry name" value="LRR_dom_sf"/>
</dbReference>
<dbReference type="SUPFAM" id="SSF52058">
    <property type="entry name" value="L domain-like"/>
    <property type="match status" value="1"/>
</dbReference>
<keyword evidence="3" id="KW-0812">Transmembrane</keyword>
<evidence type="ECO:0000256" key="1">
    <source>
        <dbReference type="ARBA" id="ARBA00022614"/>
    </source>
</evidence>
<accession>A0A6G0X5G8</accession>
<dbReference type="GO" id="GO:0005737">
    <property type="term" value="C:cytoplasm"/>
    <property type="evidence" value="ECO:0007669"/>
    <property type="project" value="TreeGrafter"/>
</dbReference>
<evidence type="ECO:0000313" key="6">
    <source>
        <dbReference type="Proteomes" id="UP000481153"/>
    </source>
</evidence>
<keyword evidence="6" id="KW-1185">Reference proteome</keyword>
<name>A0A6G0X5G8_9STRA</name>
<evidence type="ECO:0008006" key="7">
    <source>
        <dbReference type="Google" id="ProtNLM"/>
    </source>
</evidence>
<evidence type="ECO:0000256" key="3">
    <source>
        <dbReference type="SAM" id="Phobius"/>
    </source>
</evidence>